<accession>A0A510I6A5</accession>
<reference evidence="3" key="1">
    <citation type="submission" date="2019-07" db="EMBL/GenBank/DDBJ databases">
        <title>Complete Genome Sequences of Vibrion rotiferianus strain AM7.</title>
        <authorList>
            <person name="Miyazaki K."/>
            <person name="Wiseschart A."/>
            <person name="Pootanakit K."/>
            <person name="Ishimori K."/>
            <person name="Kitahara K."/>
        </authorList>
    </citation>
    <scope>NUCLEOTIDE SEQUENCE [LARGE SCALE GENOMIC DNA]</scope>
    <source>
        <strain evidence="3">AM7</strain>
    </source>
</reference>
<dbReference type="RefSeq" id="WP_143692569.1">
    <property type="nucleotide sequence ID" value="NZ_AP019798.1"/>
</dbReference>
<dbReference type="AlphaFoldDB" id="A0A510I6A5"/>
<gene>
    <name evidence="2" type="ORF">VroAM7_16440</name>
</gene>
<keyword evidence="1" id="KW-0472">Membrane</keyword>
<organism evidence="2 3">
    <name type="scientific">Vibrio rotiferianus</name>
    <dbReference type="NCBI Taxonomy" id="190895"/>
    <lineage>
        <taxon>Bacteria</taxon>
        <taxon>Pseudomonadati</taxon>
        <taxon>Pseudomonadota</taxon>
        <taxon>Gammaproteobacteria</taxon>
        <taxon>Vibrionales</taxon>
        <taxon>Vibrionaceae</taxon>
        <taxon>Vibrio</taxon>
    </lineage>
</organism>
<proteinExistence type="predicted"/>
<dbReference type="Proteomes" id="UP000315115">
    <property type="component" value="Chromosome 1"/>
</dbReference>
<feature type="transmembrane region" description="Helical" evidence="1">
    <location>
        <begin position="41"/>
        <end position="61"/>
    </location>
</feature>
<name>A0A510I6A5_9VIBR</name>
<dbReference type="EMBL" id="AP019798">
    <property type="protein sequence ID" value="BBL88991.1"/>
    <property type="molecule type" value="Genomic_DNA"/>
</dbReference>
<keyword evidence="1" id="KW-1133">Transmembrane helix</keyword>
<sequence>MTVEEVFMWGVIGGLLPEALALYKLRHAKKGEKPDWLRSGFYWVVTLVMVVLGGLTALVYQKVGVNINELAALHLGAATPLIIASLEKKKPQVS</sequence>
<feature type="transmembrane region" description="Helical" evidence="1">
    <location>
        <begin position="6"/>
        <end position="25"/>
    </location>
</feature>
<evidence type="ECO:0000313" key="3">
    <source>
        <dbReference type="Proteomes" id="UP000315115"/>
    </source>
</evidence>
<protein>
    <submittedName>
        <fullName evidence="2">Uncharacterized protein</fullName>
    </submittedName>
</protein>
<keyword evidence="1" id="KW-0812">Transmembrane</keyword>
<evidence type="ECO:0000313" key="2">
    <source>
        <dbReference type="EMBL" id="BBL88991.1"/>
    </source>
</evidence>
<evidence type="ECO:0000256" key="1">
    <source>
        <dbReference type="SAM" id="Phobius"/>
    </source>
</evidence>